<evidence type="ECO:0000313" key="7">
    <source>
        <dbReference type="EMBL" id="SCW30541.1"/>
    </source>
</evidence>
<sequence>MNTHTPPAYPKAQSASMLEELGKYVIAEPYPFVVDLANSQGMTLATVDGDRITDWCGLYGSKLLGYNHPRLFEPDYVRELVLAANNKMANPDFLTPQCLAYYRLLHRLAPVCMRDQHVEVYAVNSGAEAVENMMKYLINLHNHKQQAKGRTVLNHRFIYFEQAFHGRTVFALNITNLTHDPVATRDFRGIIHGNLQVPFPEYDARRSNAENELEVDRCLTLIETFMRTHPDEIAGVILEPLQGAGGHRLALPRFYQGLSRLCHDYDIGWGLDEVQTSGGQTGAIFSIDLFDVPWPPQAIAVAKKFGNGAVYMLNPMEDVGVLDSTWGGTLADMVRFVQEWRIVEDEGLLDQVTAKGSYLFDGLNQLVERFPDLISNVRGLGLYQGFTVNDKRNKGRLVDLALESENLLLLGAGTDSIRFRPPLDVTIADIDAMLTKLARVLEKL</sequence>
<comment type="cofactor">
    <cofactor evidence="1">
        <name>pyridoxal 5'-phosphate</name>
        <dbReference type="ChEBI" id="CHEBI:597326"/>
    </cofactor>
</comment>
<keyword evidence="3" id="KW-0032">Aminotransferase</keyword>
<dbReference type="STRING" id="260084.SAMN02927928_0295"/>
<keyword evidence="4" id="KW-0808">Transferase</keyword>
<keyword evidence="5 6" id="KW-0663">Pyridoxal phosphate</keyword>
<evidence type="ECO:0000256" key="3">
    <source>
        <dbReference type="ARBA" id="ARBA00022576"/>
    </source>
</evidence>
<dbReference type="GO" id="GO:0030170">
    <property type="term" value="F:pyridoxal phosphate binding"/>
    <property type="evidence" value="ECO:0007669"/>
    <property type="project" value="InterPro"/>
</dbReference>
<dbReference type="Gene3D" id="3.40.640.10">
    <property type="entry name" value="Type I PLP-dependent aspartate aminotransferase-like (Major domain)"/>
    <property type="match status" value="1"/>
</dbReference>
<dbReference type="InterPro" id="IPR005814">
    <property type="entry name" value="Aminotrans_3"/>
</dbReference>
<evidence type="ECO:0000256" key="5">
    <source>
        <dbReference type="ARBA" id="ARBA00022898"/>
    </source>
</evidence>
<keyword evidence="8" id="KW-1185">Reference proteome</keyword>
<dbReference type="SUPFAM" id="SSF53383">
    <property type="entry name" value="PLP-dependent transferases"/>
    <property type="match status" value="1"/>
</dbReference>
<dbReference type="RefSeq" id="WP_090642799.1">
    <property type="nucleotide sequence ID" value="NZ_CBCRYE010000001.1"/>
</dbReference>
<organism evidence="7 8">
    <name type="scientific">Asticcacaulis taihuensis</name>
    <dbReference type="NCBI Taxonomy" id="260084"/>
    <lineage>
        <taxon>Bacteria</taxon>
        <taxon>Pseudomonadati</taxon>
        <taxon>Pseudomonadota</taxon>
        <taxon>Alphaproteobacteria</taxon>
        <taxon>Caulobacterales</taxon>
        <taxon>Caulobacteraceae</taxon>
        <taxon>Asticcacaulis</taxon>
    </lineage>
</organism>
<evidence type="ECO:0000313" key="8">
    <source>
        <dbReference type="Proteomes" id="UP000199150"/>
    </source>
</evidence>
<dbReference type="InterPro" id="IPR015421">
    <property type="entry name" value="PyrdxlP-dep_Trfase_major"/>
</dbReference>
<gene>
    <name evidence="7" type="ORF">SAMN02927928_0295</name>
</gene>
<dbReference type="PANTHER" id="PTHR43206">
    <property type="entry name" value="AMINOTRANSFERASE"/>
    <property type="match status" value="1"/>
</dbReference>
<dbReference type="Pfam" id="PF00202">
    <property type="entry name" value="Aminotran_3"/>
    <property type="match status" value="1"/>
</dbReference>
<comment type="similarity">
    <text evidence="2 6">Belongs to the class-III pyridoxal-phosphate-dependent aminotransferase family.</text>
</comment>
<protein>
    <submittedName>
        <fullName evidence="7">L-lysine 6-transaminase</fullName>
    </submittedName>
</protein>
<dbReference type="PANTHER" id="PTHR43206:SF2">
    <property type="entry name" value="4-AMINOBUTYRATE AMINOTRANSFERASE GABT"/>
    <property type="match status" value="1"/>
</dbReference>
<evidence type="ECO:0000256" key="6">
    <source>
        <dbReference type="RuleBase" id="RU003560"/>
    </source>
</evidence>
<dbReference type="OrthoDB" id="9801834at2"/>
<dbReference type="AlphaFoldDB" id="A0A1G4PE65"/>
<dbReference type="Gene3D" id="3.90.1150.10">
    <property type="entry name" value="Aspartate Aminotransferase, domain 1"/>
    <property type="match status" value="1"/>
</dbReference>
<dbReference type="InterPro" id="IPR015422">
    <property type="entry name" value="PyrdxlP-dep_Trfase_small"/>
</dbReference>
<dbReference type="GO" id="GO:0008483">
    <property type="term" value="F:transaminase activity"/>
    <property type="evidence" value="ECO:0007669"/>
    <property type="project" value="UniProtKB-KW"/>
</dbReference>
<dbReference type="PIRSF" id="PIRSF000521">
    <property type="entry name" value="Transaminase_4ab_Lys_Orn"/>
    <property type="match status" value="1"/>
</dbReference>
<dbReference type="EMBL" id="FMTS01000001">
    <property type="protein sequence ID" value="SCW30541.1"/>
    <property type="molecule type" value="Genomic_DNA"/>
</dbReference>
<accession>A0A1G4PE65</accession>
<dbReference type="InterPro" id="IPR015424">
    <property type="entry name" value="PyrdxlP-dep_Trfase"/>
</dbReference>
<name>A0A1G4PE65_9CAUL</name>
<evidence type="ECO:0000256" key="4">
    <source>
        <dbReference type="ARBA" id="ARBA00022679"/>
    </source>
</evidence>
<reference evidence="8" key="1">
    <citation type="submission" date="2016-10" db="EMBL/GenBank/DDBJ databases">
        <authorList>
            <person name="Varghese N."/>
            <person name="Submissions S."/>
        </authorList>
    </citation>
    <scope>NUCLEOTIDE SEQUENCE [LARGE SCALE GENOMIC DNA]</scope>
    <source>
        <strain evidence="8">CGMCC 1.3431</strain>
    </source>
</reference>
<evidence type="ECO:0000256" key="1">
    <source>
        <dbReference type="ARBA" id="ARBA00001933"/>
    </source>
</evidence>
<dbReference type="Proteomes" id="UP000199150">
    <property type="component" value="Unassembled WGS sequence"/>
</dbReference>
<dbReference type="GO" id="GO:0009450">
    <property type="term" value="P:gamma-aminobutyric acid catabolic process"/>
    <property type="evidence" value="ECO:0007669"/>
    <property type="project" value="TreeGrafter"/>
</dbReference>
<proteinExistence type="inferred from homology"/>
<evidence type="ECO:0000256" key="2">
    <source>
        <dbReference type="ARBA" id="ARBA00008954"/>
    </source>
</evidence>